<keyword evidence="1" id="KW-0539">Nucleus</keyword>
<dbReference type="AlphaFoldDB" id="A0A8J5PWB3"/>
<evidence type="ECO:0000313" key="4">
    <source>
        <dbReference type="Proteomes" id="UP000693942"/>
    </source>
</evidence>
<dbReference type="CDD" id="cd00067">
    <property type="entry name" value="GAL4"/>
    <property type="match status" value="1"/>
</dbReference>
<dbReference type="EMBL" id="JAELUR010000012">
    <property type="protein sequence ID" value="KAG7424902.1"/>
    <property type="molecule type" value="Genomic_DNA"/>
</dbReference>
<sequence length="110" mass="12863">MTKIACDSCRKRKLKYCGGVPECRGCLERGVQCHYQTLNWAQCVPKWKYDEMEEKLKTYKQFYHLLICLPEQEALDILRKFRNGALLPDILRHYEFPDSISNTGSSDAAR</sequence>
<proteinExistence type="predicted"/>
<dbReference type="GO" id="GO:0000981">
    <property type="term" value="F:DNA-binding transcription factor activity, RNA polymerase II-specific"/>
    <property type="evidence" value="ECO:0007669"/>
    <property type="project" value="InterPro"/>
</dbReference>
<reference evidence="3" key="1">
    <citation type="submission" date="2021-04" db="EMBL/GenBank/DDBJ databases">
        <title>First draft genome resource for Brassicaceae pathogens Fusarium oxysporum f. sp. raphani and Fusarium oxysporum f. sp. rapae.</title>
        <authorList>
            <person name="Asai S."/>
        </authorList>
    </citation>
    <scope>NUCLEOTIDE SEQUENCE</scope>
    <source>
        <strain evidence="3">Tf1262</strain>
    </source>
</reference>
<dbReference type="Proteomes" id="UP000693942">
    <property type="component" value="Unassembled WGS sequence"/>
</dbReference>
<gene>
    <name evidence="3" type="primary">ecdB-2</name>
    <name evidence="3" type="ORF">Forpi1262_v013779</name>
</gene>
<accession>A0A8J5PWB3</accession>
<feature type="domain" description="Zn(2)-C6 fungal-type" evidence="2">
    <location>
        <begin position="5"/>
        <end position="35"/>
    </location>
</feature>
<organism evidence="3 4">
    <name type="scientific">Fusarium oxysporum f. sp. raphani</name>
    <dbReference type="NCBI Taxonomy" id="96318"/>
    <lineage>
        <taxon>Eukaryota</taxon>
        <taxon>Fungi</taxon>
        <taxon>Dikarya</taxon>
        <taxon>Ascomycota</taxon>
        <taxon>Pezizomycotina</taxon>
        <taxon>Sordariomycetes</taxon>
        <taxon>Hypocreomycetidae</taxon>
        <taxon>Hypocreales</taxon>
        <taxon>Nectriaceae</taxon>
        <taxon>Fusarium</taxon>
        <taxon>Fusarium oxysporum species complex</taxon>
    </lineage>
</organism>
<dbReference type="InterPro" id="IPR053187">
    <property type="entry name" value="Notoamide_regulator"/>
</dbReference>
<dbReference type="GO" id="GO:0008270">
    <property type="term" value="F:zinc ion binding"/>
    <property type="evidence" value="ECO:0007669"/>
    <property type="project" value="InterPro"/>
</dbReference>
<evidence type="ECO:0000256" key="1">
    <source>
        <dbReference type="ARBA" id="ARBA00023242"/>
    </source>
</evidence>
<comment type="caution">
    <text evidence="3">The sequence shown here is derived from an EMBL/GenBank/DDBJ whole genome shotgun (WGS) entry which is preliminary data.</text>
</comment>
<dbReference type="InterPro" id="IPR001138">
    <property type="entry name" value="Zn2Cys6_DnaBD"/>
</dbReference>
<evidence type="ECO:0000259" key="2">
    <source>
        <dbReference type="PROSITE" id="PS50048"/>
    </source>
</evidence>
<evidence type="ECO:0000313" key="3">
    <source>
        <dbReference type="EMBL" id="KAG7424902.1"/>
    </source>
</evidence>
<dbReference type="PANTHER" id="PTHR47256">
    <property type="entry name" value="ZN(II)2CYS6 TRANSCRIPTION FACTOR (EUROFUNG)-RELATED"/>
    <property type="match status" value="1"/>
</dbReference>
<dbReference type="PROSITE" id="PS50048">
    <property type="entry name" value="ZN2_CY6_FUNGAL_2"/>
    <property type="match status" value="1"/>
</dbReference>
<dbReference type="Pfam" id="PF00172">
    <property type="entry name" value="Zn_clus"/>
    <property type="match status" value="1"/>
</dbReference>
<protein>
    <submittedName>
        <fullName evidence="3">Echinocandin B biosynthetic cluster transcription factor ecdB</fullName>
    </submittedName>
</protein>
<name>A0A8J5PWB3_FUSOX</name>
<dbReference type="PANTHER" id="PTHR47256:SF1">
    <property type="entry name" value="ZN(II)2CYS6 TRANSCRIPTION FACTOR (EUROFUNG)"/>
    <property type="match status" value="1"/>
</dbReference>